<keyword evidence="2 3" id="KW-0378">Hydrolase</keyword>
<protein>
    <recommendedName>
        <fullName evidence="3">Carboxylic ester hydrolase</fullName>
        <ecNumber evidence="3">3.1.1.-</ecNumber>
    </recommendedName>
</protein>
<name>A0A2J6PH19_9HELO</name>
<dbReference type="EMBL" id="KZ613532">
    <property type="protein sequence ID" value="PMD13345.1"/>
    <property type="molecule type" value="Genomic_DNA"/>
</dbReference>
<accession>A0A2J6PH19</accession>
<dbReference type="Proteomes" id="UP000235672">
    <property type="component" value="Unassembled WGS sequence"/>
</dbReference>
<dbReference type="EC" id="3.1.1.-" evidence="3"/>
<dbReference type="SUPFAM" id="SSF53474">
    <property type="entry name" value="alpha/beta-Hydrolases"/>
    <property type="match status" value="1"/>
</dbReference>
<evidence type="ECO:0000259" key="4">
    <source>
        <dbReference type="Pfam" id="PF00135"/>
    </source>
</evidence>
<sequence length="442" mass="47272">MVPTSIFNSAQTQQKKRGTPYDVEYVPGEPCQEVPAGAPVLVWIYGGGYTGGDKTSSGNPAGLIASSLQNGSEGVVFVAMNYRLGLFGWLSGSDNVTANAGLLDQRLALDWVQQNIHLFGGDPSRVTVMGESAGAGSIMHHITSYGGNGSVPFQQAIPQSPAFQPFVPAQSKAIFQHVLGNASALSNMTITSAEQLRALPYEALYELNQIVTGLSSYGSFTFGPVVDPSPCSYVPDFPARLISQGKFHNVGLTVGHNGDEGLLFTPPTVQTQGEFIGAIEMLFPTANASTISYITEVLYPPVFNGSYGYKSAIGRTALAISDFLVGCNANIMASTLSPGYAYLFSVPPELHGEDIPYTFFNGDTSTIDEELPVNGTVAKVMQRYLTNFAMTGKPTAEGYQEFTLYGQNDTLTNIGLTGLGSRMRDPGAVPQCKFWQEAPYYM</sequence>
<reference evidence="5 6" key="1">
    <citation type="submission" date="2016-05" db="EMBL/GenBank/DDBJ databases">
        <title>A degradative enzymes factory behind the ericoid mycorrhizal symbiosis.</title>
        <authorList>
            <consortium name="DOE Joint Genome Institute"/>
            <person name="Martino E."/>
            <person name="Morin E."/>
            <person name="Grelet G."/>
            <person name="Kuo A."/>
            <person name="Kohler A."/>
            <person name="Daghino S."/>
            <person name="Barry K."/>
            <person name="Choi C."/>
            <person name="Cichocki N."/>
            <person name="Clum A."/>
            <person name="Copeland A."/>
            <person name="Hainaut M."/>
            <person name="Haridas S."/>
            <person name="Labutti K."/>
            <person name="Lindquist E."/>
            <person name="Lipzen A."/>
            <person name="Khouja H.-R."/>
            <person name="Murat C."/>
            <person name="Ohm R."/>
            <person name="Olson A."/>
            <person name="Spatafora J."/>
            <person name="Veneault-Fourrey C."/>
            <person name="Henrissat B."/>
            <person name="Grigoriev I."/>
            <person name="Martin F."/>
            <person name="Perotto S."/>
        </authorList>
    </citation>
    <scope>NUCLEOTIDE SEQUENCE [LARGE SCALE GENOMIC DNA]</scope>
    <source>
        <strain evidence="5 6">UAMH 7357</strain>
    </source>
</reference>
<dbReference type="AlphaFoldDB" id="A0A2J6PH19"/>
<dbReference type="InterPro" id="IPR050309">
    <property type="entry name" value="Type-B_Carboxylest/Lipase"/>
</dbReference>
<proteinExistence type="inferred from homology"/>
<evidence type="ECO:0000256" key="3">
    <source>
        <dbReference type="RuleBase" id="RU361235"/>
    </source>
</evidence>
<dbReference type="InterPro" id="IPR002018">
    <property type="entry name" value="CarbesteraseB"/>
</dbReference>
<dbReference type="PROSITE" id="PS00122">
    <property type="entry name" value="CARBOXYLESTERASE_B_1"/>
    <property type="match status" value="1"/>
</dbReference>
<gene>
    <name evidence="5" type="ORF">NA56DRAFT_585737</name>
</gene>
<dbReference type="Gene3D" id="3.40.50.1820">
    <property type="entry name" value="alpha/beta hydrolase"/>
    <property type="match status" value="1"/>
</dbReference>
<evidence type="ECO:0000256" key="1">
    <source>
        <dbReference type="ARBA" id="ARBA00005964"/>
    </source>
</evidence>
<feature type="domain" description="Carboxylesterase type B" evidence="4">
    <location>
        <begin position="26"/>
        <end position="435"/>
    </location>
</feature>
<comment type="similarity">
    <text evidence="1 3">Belongs to the type-B carboxylesterase/lipase family.</text>
</comment>
<evidence type="ECO:0000313" key="6">
    <source>
        <dbReference type="Proteomes" id="UP000235672"/>
    </source>
</evidence>
<keyword evidence="6" id="KW-1185">Reference proteome</keyword>
<evidence type="ECO:0000256" key="2">
    <source>
        <dbReference type="ARBA" id="ARBA00022801"/>
    </source>
</evidence>
<dbReference type="PANTHER" id="PTHR11559">
    <property type="entry name" value="CARBOXYLESTERASE"/>
    <property type="match status" value="1"/>
</dbReference>
<dbReference type="GO" id="GO:0016787">
    <property type="term" value="F:hydrolase activity"/>
    <property type="evidence" value="ECO:0007669"/>
    <property type="project" value="UniProtKB-KW"/>
</dbReference>
<organism evidence="5 6">
    <name type="scientific">Hyaloscypha hepaticicola</name>
    <dbReference type="NCBI Taxonomy" id="2082293"/>
    <lineage>
        <taxon>Eukaryota</taxon>
        <taxon>Fungi</taxon>
        <taxon>Dikarya</taxon>
        <taxon>Ascomycota</taxon>
        <taxon>Pezizomycotina</taxon>
        <taxon>Leotiomycetes</taxon>
        <taxon>Helotiales</taxon>
        <taxon>Hyaloscyphaceae</taxon>
        <taxon>Hyaloscypha</taxon>
    </lineage>
</organism>
<dbReference type="Pfam" id="PF00135">
    <property type="entry name" value="COesterase"/>
    <property type="match status" value="1"/>
</dbReference>
<dbReference type="OrthoDB" id="408631at2759"/>
<dbReference type="InterPro" id="IPR029058">
    <property type="entry name" value="AB_hydrolase_fold"/>
</dbReference>
<dbReference type="STRING" id="1745343.A0A2J6PH19"/>
<dbReference type="InterPro" id="IPR019826">
    <property type="entry name" value="Carboxylesterase_B_AS"/>
</dbReference>
<evidence type="ECO:0000313" key="5">
    <source>
        <dbReference type="EMBL" id="PMD13345.1"/>
    </source>
</evidence>